<dbReference type="InterPro" id="IPR052026">
    <property type="entry name" value="ExeA_AAA_ATPase_DNA-bind"/>
</dbReference>
<evidence type="ECO:0000259" key="2">
    <source>
        <dbReference type="SMART" id="SM00382"/>
    </source>
</evidence>
<name>E6Q2R4_9ZZZZ</name>
<protein>
    <recommendedName>
        <fullName evidence="2">AAA+ ATPase domain-containing protein</fullName>
    </recommendedName>
</protein>
<feature type="compositionally biased region" description="Basic and acidic residues" evidence="1">
    <location>
        <begin position="1"/>
        <end position="12"/>
    </location>
</feature>
<evidence type="ECO:0000313" key="3">
    <source>
        <dbReference type="EMBL" id="CBI01474.1"/>
    </source>
</evidence>
<dbReference type="Pfam" id="PF13191">
    <property type="entry name" value="AAA_16"/>
    <property type="match status" value="1"/>
</dbReference>
<sequence>MGKHGDGRDPRTHSPFRPGAGTVPPALVGRDADLEAIEDAIAQVAGGEPPQVALFVGERGMGKTVLLRRCEQMAREAGGIVLRGEMAPHADLQRAFAPGVQRAQEDLNGAPQRIEHRRPFLEALHDLNNAAHKHGRFLVISIDEIHSAEPDELRQLAAYIQLTHEPNNPLLVFGAGLPETRDFIKEHLPTYARQRWTYHEIGELSIEETRAAITVPLRDRDVAIASDALDELVSISGQYPYFIQGFAAAAWKQHFASTGWQYRVGDTITHEDVKASIPRAERQLHIDARISQAAIRVVSKIIGPGEIPDGLTDLVAEYLQEGLIRLNAQAAAEHLPLTEEVARRLLSTSPPAEPIDLWMEIAETLMEIAETLAARERDRSPAKSSG</sequence>
<gene>
    <name evidence="3" type="ORF">CARN4_1795</name>
</gene>
<dbReference type="SUPFAM" id="SSF52540">
    <property type="entry name" value="P-loop containing nucleoside triphosphate hydrolases"/>
    <property type="match status" value="1"/>
</dbReference>
<dbReference type="InterPro" id="IPR003593">
    <property type="entry name" value="AAA+_ATPase"/>
</dbReference>
<dbReference type="InterPro" id="IPR027417">
    <property type="entry name" value="P-loop_NTPase"/>
</dbReference>
<organism evidence="3">
    <name type="scientific">mine drainage metagenome</name>
    <dbReference type="NCBI Taxonomy" id="410659"/>
    <lineage>
        <taxon>unclassified sequences</taxon>
        <taxon>metagenomes</taxon>
        <taxon>ecological metagenomes</taxon>
    </lineage>
</organism>
<evidence type="ECO:0000256" key="1">
    <source>
        <dbReference type="SAM" id="MobiDB-lite"/>
    </source>
</evidence>
<dbReference type="SMART" id="SM00382">
    <property type="entry name" value="AAA"/>
    <property type="match status" value="1"/>
</dbReference>
<dbReference type="PANTHER" id="PTHR35894:SF1">
    <property type="entry name" value="PHOSPHORIBULOKINASE _ URIDINE KINASE FAMILY"/>
    <property type="match status" value="1"/>
</dbReference>
<feature type="region of interest" description="Disordered" evidence="1">
    <location>
        <begin position="1"/>
        <end position="25"/>
    </location>
</feature>
<dbReference type="PANTHER" id="PTHR35894">
    <property type="entry name" value="GENERAL SECRETION PATHWAY PROTEIN A-RELATED"/>
    <property type="match status" value="1"/>
</dbReference>
<dbReference type="AlphaFoldDB" id="E6Q2R4"/>
<proteinExistence type="predicted"/>
<reference evidence="3" key="1">
    <citation type="submission" date="2009-10" db="EMBL/GenBank/DDBJ databases">
        <title>Diversity of trophic interactions inside an arsenic-rich microbial ecosystem.</title>
        <authorList>
            <person name="Bertin P.N."/>
            <person name="Heinrich-Salmeron A."/>
            <person name="Pelletier E."/>
            <person name="Goulhen-Chollet F."/>
            <person name="Arsene-Ploetze F."/>
            <person name="Gallien S."/>
            <person name="Calteau A."/>
            <person name="Vallenet D."/>
            <person name="Casiot C."/>
            <person name="Chane-Woon-Ming B."/>
            <person name="Giloteaux L."/>
            <person name="Barakat M."/>
            <person name="Bonnefoy V."/>
            <person name="Bruneel O."/>
            <person name="Chandler M."/>
            <person name="Cleiss J."/>
            <person name="Duran R."/>
            <person name="Elbaz-Poulichet F."/>
            <person name="Fonknechten N."/>
            <person name="Lauga B."/>
            <person name="Mornico D."/>
            <person name="Ortet P."/>
            <person name="Schaeffer C."/>
            <person name="Siguier P."/>
            <person name="Alexander Thil Smith A."/>
            <person name="Van Dorsselaer A."/>
            <person name="Weissenbach J."/>
            <person name="Medigue C."/>
            <person name="Le Paslier D."/>
        </authorList>
    </citation>
    <scope>NUCLEOTIDE SEQUENCE</scope>
</reference>
<comment type="caution">
    <text evidence="3">The sequence shown here is derived from an EMBL/GenBank/DDBJ whole genome shotgun (WGS) entry which is preliminary data.</text>
</comment>
<accession>E6Q2R4</accession>
<feature type="domain" description="AAA+ ATPase" evidence="2">
    <location>
        <begin position="49"/>
        <end position="203"/>
    </location>
</feature>
<dbReference type="Gene3D" id="3.40.50.300">
    <property type="entry name" value="P-loop containing nucleotide triphosphate hydrolases"/>
    <property type="match status" value="1"/>
</dbReference>
<dbReference type="InterPro" id="IPR041664">
    <property type="entry name" value="AAA_16"/>
</dbReference>
<dbReference type="EMBL" id="CABO01000019">
    <property type="protein sequence ID" value="CBI01474.1"/>
    <property type="molecule type" value="Genomic_DNA"/>
</dbReference>